<dbReference type="OMA" id="IWINYSL"/>
<evidence type="ECO:0000313" key="2">
    <source>
        <dbReference type="EMBL" id="EAZ63507.2"/>
    </source>
</evidence>
<reference evidence="2 3" key="1">
    <citation type="journal article" date="2007" name="Nat. Biotechnol.">
        <title>Genome sequence of the lignocellulose-bioconverting and xylose-fermenting yeast Pichia stipitis.</title>
        <authorList>
            <person name="Jeffries T.W."/>
            <person name="Grigoriev I.V."/>
            <person name="Grimwood J."/>
            <person name="Laplaza J.M."/>
            <person name="Aerts A."/>
            <person name="Salamov A."/>
            <person name="Schmutz J."/>
            <person name="Lindquist E."/>
            <person name="Dehal P."/>
            <person name="Shapiro H."/>
            <person name="Jin Y.S."/>
            <person name="Passoth V."/>
            <person name="Richardson P.M."/>
        </authorList>
    </citation>
    <scope>NUCLEOTIDE SEQUENCE [LARGE SCALE GENOMIC DNA]</scope>
    <source>
        <strain evidence="3">ATCC 58785 / CBS 6054 / NBRC 10063 / NRRL Y-11545</strain>
    </source>
</reference>
<organism evidence="2 3">
    <name type="scientific">Scheffersomyces stipitis (strain ATCC 58785 / CBS 6054 / NBRC 10063 / NRRL Y-11545)</name>
    <name type="common">Yeast</name>
    <name type="synonym">Pichia stipitis</name>
    <dbReference type="NCBI Taxonomy" id="322104"/>
    <lineage>
        <taxon>Eukaryota</taxon>
        <taxon>Fungi</taxon>
        <taxon>Dikarya</taxon>
        <taxon>Ascomycota</taxon>
        <taxon>Saccharomycotina</taxon>
        <taxon>Pichiomycetes</taxon>
        <taxon>Debaryomycetaceae</taxon>
        <taxon>Scheffersomyces</taxon>
    </lineage>
</organism>
<keyword evidence="1" id="KW-0472">Membrane</keyword>
<feature type="transmembrane region" description="Helical" evidence="1">
    <location>
        <begin position="298"/>
        <end position="318"/>
    </location>
</feature>
<keyword evidence="1" id="KW-0812">Transmembrane</keyword>
<keyword evidence="3" id="KW-1185">Reference proteome</keyword>
<keyword evidence="1" id="KW-1133">Transmembrane helix</keyword>
<feature type="transmembrane region" description="Helical" evidence="1">
    <location>
        <begin position="256"/>
        <end position="278"/>
    </location>
</feature>
<comment type="caution">
    <text evidence="2">The sequence shown here is derived from an EMBL/GenBank/DDBJ whole genome shotgun (WGS) entry which is preliminary data.</text>
</comment>
<gene>
    <name evidence="2" type="ORF">PICST_52838</name>
</gene>
<evidence type="ECO:0000313" key="3">
    <source>
        <dbReference type="Proteomes" id="UP000002258"/>
    </source>
</evidence>
<dbReference type="HOGENOM" id="CLU_627026_0_0_1"/>
<dbReference type="RefSeq" id="XP_001387530.2">
    <property type="nucleotide sequence ID" value="XM_001387493.1"/>
</dbReference>
<sequence length="430" mass="49849">MAEIDPSVSKWLKWVVVLLAARTPKPLHWASFLALHPLIRRTRIGLSDAESETTHRRLLKLSNSISCLLLYGATAENSSIPKDYVSIFLWINYYGKLNPPSAKNIVVSPKYSKYLKIDSYKSATLKKLYENKEFIVYPLIFAQILSNYLTPTKYKLNQRYLSSSIKKHILNPIWINYSLGVNSHYLDWSGLLRSYLFHNFVLFSLVGITSFKDRFLDKYYEIKYGIFNDNSSKSSLTLAKNYVAYVFHKANSFANFIYAPNLISILLISLTSPLLTYLSHPSLSPTSVQRFYANNMKYFFKTYTKVIGFIAAYATIFANDVGFIPDTGYDHKPEETENVRKISKSFLDGLSLYLFRLILLSKWRIAKENHPYFKFMNLASWRKLEAIIMCYGVYKVMNLNDYIHFNNKISTEEAEKLQNDPTIKVVDMVM</sequence>
<proteinExistence type="predicted"/>
<accession>A3GGE5</accession>
<evidence type="ECO:0000256" key="1">
    <source>
        <dbReference type="SAM" id="Phobius"/>
    </source>
</evidence>
<dbReference type="KEGG" id="pic:PICST_52838"/>
<dbReference type="GeneID" id="4851344"/>
<dbReference type="AlphaFoldDB" id="A3GGE5"/>
<dbReference type="EMBL" id="AAVQ01000001">
    <property type="protein sequence ID" value="EAZ63507.2"/>
    <property type="molecule type" value="Genomic_DNA"/>
</dbReference>
<name>A3GGE5_PICST</name>
<protein>
    <submittedName>
        <fullName evidence="2">Uncharacterized protein</fullName>
    </submittedName>
</protein>
<dbReference type="Proteomes" id="UP000002258">
    <property type="component" value="Chromosome 1"/>
</dbReference>
<dbReference type="InParanoid" id="A3GGE5"/>
<dbReference type="OrthoDB" id="4075141at2759"/>
<dbReference type="eggNOG" id="ENOG502RR5U">
    <property type="taxonomic scope" value="Eukaryota"/>
</dbReference>